<keyword evidence="3" id="KW-1185">Reference proteome</keyword>
<name>A0ABW3YHJ7_9ACTN</name>
<gene>
    <name evidence="2" type="ORF">ACFQ4H_18640</name>
</gene>
<protein>
    <submittedName>
        <fullName evidence="2">DNA primase</fullName>
    </submittedName>
</protein>
<evidence type="ECO:0000313" key="2">
    <source>
        <dbReference type="EMBL" id="MFD1323111.1"/>
    </source>
</evidence>
<organism evidence="2 3">
    <name type="scientific">Micromonospora sonneratiae</name>
    <dbReference type="NCBI Taxonomy" id="1184706"/>
    <lineage>
        <taxon>Bacteria</taxon>
        <taxon>Bacillati</taxon>
        <taxon>Actinomycetota</taxon>
        <taxon>Actinomycetes</taxon>
        <taxon>Micromonosporales</taxon>
        <taxon>Micromonosporaceae</taxon>
        <taxon>Micromonospora</taxon>
    </lineage>
</organism>
<feature type="compositionally biased region" description="Acidic residues" evidence="1">
    <location>
        <begin position="34"/>
        <end position="63"/>
    </location>
</feature>
<feature type="compositionally biased region" description="Acidic residues" evidence="1">
    <location>
        <begin position="160"/>
        <end position="187"/>
    </location>
</feature>
<dbReference type="EMBL" id="JBHTMP010000027">
    <property type="protein sequence ID" value="MFD1323111.1"/>
    <property type="molecule type" value="Genomic_DNA"/>
</dbReference>
<feature type="compositionally biased region" description="Basic and acidic residues" evidence="1">
    <location>
        <begin position="17"/>
        <end position="28"/>
    </location>
</feature>
<accession>A0ABW3YHJ7</accession>
<proteinExistence type="predicted"/>
<feature type="compositionally biased region" description="Basic and acidic residues" evidence="1">
    <location>
        <begin position="145"/>
        <end position="159"/>
    </location>
</feature>
<dbReference type="Proteomes" id="UP001597260">
    <property type="component" value="Unassembled WGS sequence"/>
</dbReference>
<dbReference type="RefSeq" id="WP_377572269.1">
    <property type="nucleotide sequence ID" value="NZ_JBHTMP010000027.1"/>
</dbReference>
<feature type="region of interest" description="Disordered" evidence="1">
    <location>
        <begin position="1"/>
        <end position="73"/>
    </location>
</feature>
<feature type="region of interest" description="Disordered" evidence="1">
    <location>
        <begin position="140"/>
        <end position="188"/>
    </location>
</feature>
<comment type="caution">
    <text evidence="2">The sequence shown here is derived from an EMBL/GenBank/DDBJ whole genome shotgun (WGS) entry which is preliminary data.</text>
</comment>
<evidence type="ECO:0000256" key="1">
    <source>
        <dbReference type="SAM" id="MobiDB-lite"/>
    </source>
</evidence>
<sequence length="346" mass="38071">MIAHTEVSVARQPSQRPEADEPDAKLDETTGPADPDDTDTDLDDTDTDLDDTDTDLDEADSDEPGASGDRSLWEEVRIDPVEIALPAGAGYTLRAYRLSTELTPTDVSDRDQDDPFLARAAATEDDEEVVILDEEFAAALEEEEKESRAGRRTRDRDRTDDEDLTDEDLAEEEEPEAEEEEAEEAEEVPVFLSHRGKLLLFKSAEGLVSFIRSGAPHDLAQLDSWDELADRVQPADIAPLDEDSYELDLVVENLRGGHDTWDPTLLIEAGEAARDLAYALRMPSVLDMLSSGSSLDDLDEALRSTVKGGLGGFMGRRRLKKIGAQTASLGWRTIIGKISAAVDWRD</sequence>
<evidence type="ECO:0000313" key="3">
    <source>
        <dbReference type="Proteomes" id="UP001597260"/>
    </source>
</evidence>
<reference evidence="3" key="1">
    <citation type="journal article" date="2019" name="Int. J. Syst. Evol. Microbiol.">
        <title>The Global Catalogue of Microorganisms (GCM) 10K type strain sequencing project: providing services to taxonomists for standard genome sequencing and annotation.</title>
        <authorList>
            <consortium name="The Broad Institute Genomics Platform"/>
            <consortium name="The Broad Institute Genome Sequencing Center for Infectious Disease"/>
            <person name="Wu L."/>
            <person name="Ma J."/>
        </authorList>
    </citation>
    <scope>NUCLEOTIDE SEQUENCE [LARGE SCALE GENOMIC DNA]</scope>
    <source>
        <strain evidence="3">JCM 31037</strain>
    </source>
</reference>